<feature type="region of interest" description="Disordered" evidence="1">
    <location>
        <begin position="1"/>
        <end position="77"/>
    </location>
</feature>
<feature type="compositionally biased region" description="Polar residues" evidence="1">
    <location>
        <begin position="1"/>
        <end position="11"/>
    </location>
</feature>
<sequence length="111" mass="11933">MVRTVVNTPRQTARRTPAKTTPGRAAKKTPKSVPGSAKRRGNGPPAFPSPVPEIEESAPAARFPPSPAARCRRPGPPTDYDLVCLRPRCLESKGLQALAGRDDDCENAARY</sequence>
<gene>
    <name evidence="2" type="ORF">BJ554DRAFT_7292</name>
</gene>
<dbReference type="AlphaFoldDB" id="A0A8H7ZWP1"/>
<dbReference type="EMBL" id="JAEFCI010004924">
    <property type="protein sequence ID" value="KAG5460632.1"/>
    <property type="molecule type" value="Genomic_DNA"/>
</dbReference>
<dbReference type="Proteomes" id="UP000673691">
    <property type="component" value="Unassembled WGS sequence"/>
</dbReference>
<evidence type="ECO:0000256" key="1">
    <source>
        <dbReference type="SAM" id="MobiDB-lite"/>
    </source>
</evidence>
<accession>A0A8H7ZWP1</accession>
<keyword evidence="3" id="KW-1185">Reference proteome</keyword>
<comment type="caution">
    <text evidence="2">The sequence shown here is derived from an EMBL/GenBank/DDBJ whole genome shotgun (WGS) entry which is preliminary data.</text>
</comment>
<evidence type="ECO:0000313" key="3">
    <source>
        <dbReference type="Proteomes" id="UP000673691"/>
    </source>
</evidence>
<protein>
    <submittedName>
        <fullName evidence="2">Uncharacterized protein</fullName>
    </submittedName>
</protein>
<organism evidence="2 3">
    <name type="scientific">Olpidium bornovanus</name>
    <dbReference type="NCBI Taxonomy" id="278681"/>
    <lineage>
        <taxon>Eukaryota</taxon>
        <taxon>Fungi</taxon>
        <taxon>Fungi incertae sedis</taxon>
        <taxon>Olpidiomycota</taxon>
        <taxon>Olpidiomycotina</taxon>
        <taxon>Olpidiomycetes</taxon>
        <taxon>Olpidiales</taxon>
        <taxon>Olpidiaceae</taxon>
        <taxon>Olpidium</taxon>
    </lineage>
</organism>
<evidence type="ECO:0000313" key="2">
    <source>
        <dbReference type="EMBL" id="KAG5460632.1"/>
    </source>
</evidence>
<proteinExistence type="predicted"/>
<reference evidence="2 3" key="1">
    <citation type="journal article" name="Sci. Rep.">
        <title>Genome-scale phylogenetic analyses confirm Olpidium as the closest living zoosporic fungus to the non-flagellated, terrestrial fungi.</title>
        <authorList>
            <person name="Chang Y."/>
            <person name="Rochon D."/>
            <person name="Sekimoto S."/>
            <person name="Wang Y."/>
            <person name="Chovatia M."/>
            <person name="Sandor L."/>
            <person name="Salamov A."/>
            <person name="Grigoriev I.V."/>
            <person name="Stajich J.E."/>
            <person name="Spatafora J.W."/>
        </authorList>
    </citation>
    <scope>NUCLEOTIDE SEQUENCE [LARGE SCALE GENOMIC DNA]</scope>
    <source>
        <strain evidence="2">S191</strain>
    </source>
</reference>
<name>A0A8H7ZWP1_9FUNG</name>